<evidence type="ECO:0000256" key="8">
    <source>
        <dbReference type="SAM" id="Phobius"/>
    </source>
</evidence>
<dbReference type="InterPro" id="IPR050297">
    <property type="entry name" value="LipidA_mod_glycosyltrf_83"/>
</dbReference>
<organism evidence="10 11">
    <name type="scientific">Paludisphaera mucosa</name>
    <dbReference type="NCBI Taxonomy" id="3030827"/>
    <lineage>
        <taxon>Bacteria</taxon>
        <taxon>Pseudomonadati</taxon>
        <taxon>Planctomycetota</taxon>
        <taxon>Planctomycetia</taxon>
        <taxon>Isosphaerales</taxon>
        <taxon>Isosphaeraceae</taxon>
        <taxon>Paludisphaera</taxon>
    </lineage>
</organism>
<keyword evidence="6 8" id="KW-1133">Transmembrane helix</keyword>
<feature type="transmembrane region" description="Helical" evidence="8">
    <location>
        <begin position="158"/>
        <end position="174"/>
    </location>
</feature>
<dbReference type="Pfam" id="PF13231">
    <property type="entry name" value="PMT_2"/>
    <property type="match status" value="1"/>
</dbReference>
<keyword evidence="3 10" id="KW-0328">Glycosyltransferase</keyword>
<dbReference type="PANTHER" id="PTHR33908">
    <property type="entry name" value="MANNOSYLTRANSFERASE YKCB-RELATED"/>
    <property type="match status" value="1"/>
</dbReference>
<evidence type="ECO:0000259" key="9">
    <source>
        <dbReference type="Pfam" id="PF13231"/>
    </source>
</evidence>
<keyword evidence="4 10" id="KW-0808">Transferase</keyword>
<evidence type="ECO:0000256" key="6">
    <source>
        <dbReference type="ARBA" id="ARBA00022989"/>
    </source>
</evidence>
<evidence type="ECO:0000256" key="7">
    <source>
        <dbReference type="ARBA" id="ARBA00023136"/>
    </source>
</evidence>
<feature type="transmembrane region" description="Helical" evidence="8">
    <location>
        <begin position="130"/>
        <end position="151"/>
    </location>
</feature>
<feature type="transmembrane region" description="Helical" evidence="8">
    <location>
        <begin position="230"/>
        <end position="254"/>
    </location>
</feature>
<sequence>MTTEPPKPGDRRPLAWTVAAAVVGLALVGQAATSSSATYDETTYLNVGARWWREGDRVGITRMGSPLLFWKIQQAPVFWALDRLGRGDLIDDQPRRQAELLPLARLGASWIWLAGLALVAWWAGRLNGPWAMAYAAWLYALSPNLVAHGALVTMETPVTVATTASFLAFWGFLTTGRRRWFWASAAAAGLAFSCKFTAAVYPPILGLVWWADGLSRDANLAGRLRRTARVAMGTGAFVLIMLASDFALTGFATLPLSPRSGRHPSASGWFGALGPLAARIYETPIPQDWVGFAAQIRHQASGGPGYLLGERRMGGWRYYYLVALAVKTPPLIWLLAACRIRLDGLRACLTRQPDRMLLQAVLIFFLIASAGSSRNYGVRYLLPMVPLAVVWLSRLARIEGEAGSRAVKLRRLVLGAGLLGQAVAVASVHPEPLTYFNAFAGGRIGGRLILADSNLDWGQGLRSLGRLQRARPEFRDLTLYDFGDVDPAYYGIAGDVHVINADEGQPPPPRVEDVSTPYLAVSASLQHGPWGPEGFFRSLDGRTPVAWTDDATIAIYRTADVRAEPARPQ</sequence>
<keyword evidence="11" id="KW-1185">Reference proteome</keyword>
<gene>
    <name evidence="10" type="ORF">PZE19_02820</name>
</gene>
<protein>
    <submittedName>
        <fullName evidence="10">Glycosyltransferase family 39 protein</fullName>
        <ecNumber evidence="10">2.4.-.-</ecNumber>
    </submittedName>
</protein>
<evidence type="ECO:0000256" key="5">
    <source>
        <dbReference type="ARBA" id="ARBA00022692"/>
    </source>
</evidence>
<proteinExistence type="predicted"/>
<dbReference type="PANTHER" id="PTHR33908:SF11">
    <property type="entry name" value="MEMBRANE PROTEIN"/>
    <property type="match status" value="1"/>
</dbReference>
<comment type="caution">
    <text evidence="10">The sequence shown here is derived from an EMBL/GenBank/DDBJ whole genome shotgun (WGS) entry which is preliminary data.</text>
</comment>
<evidence type="ECO:0000313" key="10">
    <source>
        <dbReference type="EMBL" id="MDG3002709.1"/>
    </source>
</evidence>
<keyword evidence="7 8" id="KW-0472">Membrane</keyword>
<feature type="transmembrane region" description="Helical" evidence="8">
    <location>
        <begin position="102"/>
        <end position="124"/>
    </location>
</feature>
<keyword evidence="2" id="KW-1003">Cell membrane</keyword>
<dbReference type="RefSeq" id="WP_277859073.1">
    <property type="nucleotide sequence ID" value="NZ_JARRAG010000001.1"/>
</dbReference>
<feature type="transmembrane region" description="Helical" evidence="8">
    <location>
        <begin position="180"/>
        <end position="210"/>
    </location>
</feature>
<dbReference type="EC" id="2.4.-.-" evidence="10"/>
<evidence type="ECO:0000313" key="11">
    <source>
        <dbReference type="Proteomes" id="UP001216907"/>
    </source>
</evidence>
<reference evidence="10 11" key="1">
    <citation type="submission" date="2023-03" db="EMBL/GenBank/DDBJ databases">
        <title>Paludisphaera mucosa sp. nov. a novel planctomycete from northern fen.</title>
        <authorList>
            <person name="Ivanova A."/>
        </authorList>
    </citation>
    <scope>NUCLEOTIDE SEQUENCE [LARGE SCALE GENOMIC DNA]</scope>
    <source>
        <strain evidence="10 11">Pla2</strain>
    </source>
</reference>
<accession>A0ABT6F572</accession>
<evidence type="ECO:0000256" key="3">
    <source>
        <dbReference type="ARBA" id="ARBA00022676"/>
    </source>
</evidence>
<name>A0ABT6F572_9BACT</name>
<evidence type="ECO:0000256" key="1">
    <source>
        <dbReference type="ARBA" id="ARBA00004651"/>
    </source>
</evidence>
<dbReference type="EMBL" id="JARRAG010000001">
    <property type="protein sequence ID" value="MDG3002709.1"/>
    <property type="molecule type" value="Genomic_DNA"/>
</dbReference>
<dbReference type="GO" id="GO:0016757">
    <property type="term" value="F:glycosyltransferase activity"/>
    <property type="evidence" value="ECO:0007669"/>
    <property type="project" value="UniProtKB-KW"/>
</dbReference>
<evidence type="ECO:0000256" key="2">
    <source>
        <dbReference type="ARBA" id="ARBA00022475"/>
    </source>
</evidence>
<dbReference type="Proteomes" id="UP001216907">
    <property type="component" value="Unassembled WGS sequence"/>
</dbReference>
<dbReference type="InterPro" id="IPR038731">
    <property type="entry name" value="RgtA/B/C-like"/>
</dbReference>
<comment type="subcellular location">
    <subcellularLocation>
        <location evidence="1">Cell membrane</location>
        <topology evidence="1">Multi-pass membrane protein</topology>
    </subcellularLocation>
</comment>
<feature type="transmembrane region" description="Helical" evidence="8">
    <location>
        <begin position="318"/>
        <end position="336"/>
    </location>
</feature>
<feature type="domain" description="Glycosyltransferase RgtA/B/C/D-like" evidence="9">
    <location>
        <begin position="114"/>
        <end position="206"/>
    </location>
</feature>
<feature type="transmembrane region" description="Helical" evidence="8">
    <location>
        <begin position="356"/>
        <end position="374"/>
    </location>
</feature>
<keyword evidence="5 8" id="KW-0812">Transmembrane</keyword>
<evidence type="ECO:0000256" key="4">
    <source>
        <dbReference type="ARBA" id="ARBA00022679"/>
    </source>
</evidence>